<evidence type="ECO:0000313" key="2">
    <source>
        <dbReference type="EMBL" id="RCX18901.1"/>
    </source>
</evidence>
<dbReference type="Pfam" id="PF13487">
    <property type="entry name" value="HD_5"/>
    <property type="match status" value="1"/>
</dbReference>
<dbReference type="Proteomes" id="UP000253034">
    <property type="component" value="Unassembled WGS sequence"/>
</dbReference>
<evidence type="ECO:0000259" key="1">
    <source>
        <dbReference type="PROSITE" id="PS51832"/>
    </source>
</evidence>
<dbReference type="PROSITE" id="PS51832">
    <property type="entry name" value="HD_GYP"/>
    <property type="match status" value="1"/>
</dbReference>
<protein>
    <submittedName>
        <fullName evidence="2">HD-GYP domain-containing protein (C-di-GMP phosphodiesterase class II)</fullName>
    </submittedName>
</protein>
<organism evidence="2 3">
    <name type="scientific">Anaerobacterium chartisolvens</name>
    <dbReference type="NCBI Taxonomy" id="1297424"/>
    <lineage>
        <taxon>Bacteria</taxon>
        <taxon>Bacillati</taxon>
        <taxon>Bacillota</taxon>
        <taxon>Clostridia</taxon>
        <taxon>Eubacteriales</taxon>
        <taxon>Oscillospiraceae</taxon>
        <taxon>Anaerobacterium</taxon>
    </lineage>
</organism>
<comment type="caution">
    <text evidence="2">The sequence shown here is derived from an EMBL/GenBank/DDBJ whole genome shotgun (WGS) entry which is preliminary data.</text>
</comment>
<dbReference type="Gene3D" id="1.10.3210.10">
    <property type="entry name" value="Hypothetical protein af1432"/>
    <property type="match status" value="1"/>
</dbReference>
<accession>A0A369BBW2</accession>
<dbReference type="SMART" id="SM00471">
    <property type="entry name" value="HDc"/>
    <property type="match status" value="1"/>
</dbReference>
<dbReference type="PANTHER" id="PTHR43155">
    <property type="entry name" value="CYCLIC DI-GMP PHOSPHODIESTERASE PA4108-RELATED"/>
    <property type="match status" value="1"/>
</dbReference>
<dbReference type="EMBL" id="QPJT01000004">
    <property type="protein sequence ID" value="RCX18901.1"/>
    <property type="molecule type" value="Genomic_DNA"/>
</dbReference>
<name>A0A369BBW2_9FIRM</name>
<dbReference type="PANTHER" id="PTHR43155:SF2">
    <property type="entry name" value="CYCLIC DI-GMP PHOSPHODIESTERASE PA4108"/>
    <property type="match status" value="1"/>
</dbReference>
<dbReference type="AlphaFoldDB" id="A0A369BBW2"/>
<keyword evidence="3" id="KW-1185">Reference proteome</keyword>
<gene>
    <name evidence="2" type="ORF">DFR58_104172</name>
</gene>
<reference evidence="2 3" key="1">
    <citation type="submission" date="2018-07" db="EMBL/GenBank/DDBJ databases">
        <title>Genomic Encyclopedia of Type Strains, Phase IV (KMG-IV): sequencing the most valuable type-strain genomes for metagenomic binning, comparative biology and taxonomic classification.</title>
        <authorList>
            <person name="Goeker M."/>
        </authorList>
    </citation>
    <scope>NUCLEOTIDE SEQUENCE [LARGE SCALE GENOMIC DNA]</scope>
    <source>
        <strain evidence="2 3">DSM 27016</strain>
    </source>
</reference>
<sequence length="354" mass="39410">MKMNFDVNIGEIKPGMILGEDVINNGSLLLSKGMVIKPSYIPNLVARGVSKVAVIAEKKYSDIFLNPVQKFYAQTYECVAKLIDNLKNDYNITASDAFPVVENILETVFTNKDSILLLTGFRGKGDYYYAHSLDVCIYSLITAKAMKLNYEETVTLGMGALLHDVGKTKVPDSILLKKGDLTPSEFDEVKRHCIYGYDIIRSIPGIRPNAAKIALQHHERCDGSGYPCHLKGEKIDTLSKIVAIADIYDALTSDRVYREKVLPHEAAEYLLGISNSAIDSKIAKVFLENIAVYPKGCQVLLNTNQVAVVTDSNKNMPLRPILKIISDKDGMPLQHPFEFDLQSHSNVFIVQMFN</sequence>
<evidence type="ECO:0000313" key="3">
    <source>
        <dbReference type="Proteomes" id="UP000253034"/>
    </source>
</evidence>
<dbReference type="CDD" id="cd00077">
    <property type="entry name" value="HDc"/>
    <property type="match status" value="1"/>
</dbReference>
<dbReference type="InterPro" id="IPR003607">
    <property type="entry name" value="HD/PDEase_dom"/>
</dbReference>
<dbReference type="InterPro" id="IPR037522">
    <property type="entry name" value="HD_GYP_dom"/>
</dbReference>
<feature type="domain" description="HD-GYP" evidence="1">
    <location>
        <begin position="106"/>
        <end position="302"/>
    </location>
</feature>
<dbReference type="SUPFAM" id="SSF109604">
    <property type="entry name" value="HD-domain/PDEase-like"/>
    <property type="match status" value="1"/>
</dbReference>
<proteinExistence type="predicted"/>